<evidence type="ECO:0008006" key="4">
    <source>
        <dbReference type="Google" id="ProtNLM"/>
    </source>
</evidence>
<proteinExistence type="predicted"/>
<reference evidence="2" key="1">
    <citation type="submission" date="2010-02" db="EMBL/GenBank/DDBJ databases">
        <title>Sequencing and annotation of the Blastocystis hominis genome.</title>
        <authorList>
            <person name="Wincker P."/>
        </authorList>
    </citation>
    <scope>NUCLEOTIDE SEQUENCE</scope>
    <source>
        <strain evidence="2">Singapore isolate B</strain>
    </source>
</reference>
<evidence type="ECO:0000313" key="2">
    <source>
        <dbReference type="EMBL" id="CBK21754.2"/>
    </source>
</evidence>
<dbReference type="InParanoid" id="D8M115"/>
<gene>
    <name evidence="2" type="ORF">GSBLH_T00006340001</name>
</gene>
<dbReference type="GO" id="GO:0005783">
    <property type="term" value="C:endoplasmic reticulum"/>
    <property type="evidence" value="ECO:0007669"/>
    <property type="project" value="TreeGrafter"/>
</dbReference>
<dbReference type="InterPro" id="IPR051099">
    <property type="entry name" value="AGR/TXD"/>
</dbReference>
<dbReference type="InterPro" id="IPR036249">
    <property type="entry name" value="Thioredoxin-like_sf"/>
</dbReference>
<organism evidence="2">
    <name type="scientific">Blastocystis hominis</name>
    <dbReference type="NCBI Taxonomy" id="12968"/>
    <lineage>
        <taxon>Eukaryota</taxon>
        <taxon>Sar</taxon>
        <taxon>Stramenopiles</taxon>
        <taxon>Bigyra</taxon>
        <taxon>Opalozoa</taxon>
        <taxon>Opalinata</taxon>
        <taxon>Blastocystidae</taxon>
        <taxon>Blastocystis</taxon>
    </lineage>
</organism>
<keyword evidence="3" id="KW-1185">Reference proteome</keyword>
<dbReference type="AlphaFoldDB" id="D8M115"/>
<dbReference type="Proteomes" id="UP000008312">
    <property type="component" value="Unassembled WGS sequence"/>
</dbReference>
<dbReference type="EMBL" id="FN668644">
    <property type="protein sequence ID" value="CBK21754.2"/>
    <property type="molecule type" value="Genomic_DNA"/>
</dbReference>
<sequence length="128" mass="15319">MSAGKYFGEDYNWKPFKEGLQEICETKKPGIILIGKEWCESCKKTGVKFQNDKELLELSRNFVMISCYDNEEPDYDEFRPDGIYYPRFFFVNRDGVIDYSIASRKEGELYRYFYTSVDTFKEQMRKLL</sequence>
<dbReference type="SUPFAM" id="SSF52833">
    <property type="entry name" value="Thioredoxin-like"/>
    <property type="match status" value="1"/>
</dbReference>
<dbReference type="PANTHER" id="PTHR15337">
    <property type="entry name" value="ANTERIOR GRADIENT PROTEIN-RELATED"/>
    <property type="match status" value="1"/>
</dbReference>
<dbReference type="GeneID" id="24922465"/>
<dbReference type="RefSeq" id="XP_012895802.1">
    <property type="nucleotide sequence ID" value="XM_013040348.1"/>
</dbReference>
<dbReference type="Pfam" id="PF13899">
    <property type="entry name" value="Thioredoxin_7"/>
    <property type="match status" value="1"/>
</dbReference>
<dbReference type="OrthoDB" id="262308at2759"/>
<accession>D8M115</accession>
<protein>
    <recommendedName>
        <fullName evidence="4">Thioredoxin domain-containing protein</fullName>
    </recommendedName>
</protein>
<evidence type="ECO:0000313" key="3">
    <source>
        <dbReference type="Proteomes" id="UP000008312"/>
    </source>
</evidence>
<dbReference type="Gene3D" id="3.40.30.10">
    <property type="entry name" value="Glutaredoxin"/>
    <property type="match status" value="1"/>
</dbReference>
<name>D8M115_BLAHO</name>
<evidence type="ECO:0000256" key="1">
    <source>
        <dbReference type="ARBA" id="ARBA00022729"/>
    </source>
</evidence>
<keyword evidence="1" id="KW-0732">Signal</keyword>
<dbReference type="PANTHER" id="PTHR15337:SF11">
    <property type="entry name" value="THIOREDOXIN DOMAIN-CONTAINING PROTEIN"/>
    <property type="match status" value="1"/>
</dbReference>
<dbReference type="OMA" id="CFGDHIH"/>